<dbReference type="Pfam" id="PF21581">
    <property type="entry name" value="SCD"/>
    <property type="match status" value="1"/>
</dbReference>
<dbReference type="InterPro" id="IPR056396">
    <property type="entry name" value="HEAT_SCC3-SA"/>
</dbReference>
<dbReference type="GO" id="GO:0007062">
    <property type="term" value="P:sister chromatid cohesion"/>
    <property type="evidence" value="ECO:0007669"/>
    <property type="project" value="UniProtKB-ARBA"/>
</dbReference>
<evidence type="ECO:0000313" key="5">
    <source>
        <dbReference type="RefSeq" id="XP_034109031.1"/>
    </source>
</evidence>
<proteinExistence type="inferred from homology"/>
<dbReference type="GO" id="GO:0008278">
    <property type="term" value="C:cohesin complex"/>
    <property type="evidence" value="ECO:0007669"/>
    <property type="project" value="TreeGrafter"/>
</dbReference>
<dbReference type="SUPFAM" id="SSF48371">
    <property type="entry name" value="ARM repeat"/>
    <property type="match status" value="1"/>
</dbReference>
<evidence type="ECO:0000256" key="2">
    <source>
        <dbReference type="SAM" id="MobiDB-lite"/>
    </source>
</evidence>
<dbReference type="InterPro" id="IPR039662">
    <property type="entry name" value="Cohesin_Scc3/SA"/>
</dbReference>
<feature type="domain" description="SCD" evidence="3">
    <location>
        <begin position="235"/>
        <end position="320"/>
    </location>
</feature>
<reference evidence="5" key="1">
    <citation type="submission" date="2025-08" db="UniProtKB">
        <authorList>
            <consortium name="RefSeq"/>
        </authorList>
    </citation>
    <scope>IDENTIFICATION</scope>
    <source>
        <strain evidence="5">15112-1751.03</strain>
        <tissue evidence="5">Whole Adult</tissue>
    </source>
</reference>
<evidence type="ECO:0000259" key="3">
    <source>
        <dbReference type="PROSITE" id="PS51425"/>
    </source>
</evidence>
<feature type="region of interest" description="Disordered" evidence="2">
    <location>
        <begin position="21"/>
        <end position="64"/>
    </location>
</feature>
<evidence type="ECO:0000256" key="1">
    <source>
        <dbReference type="ARBA" id="ARBA00005486"/>
    </source>
</evidence>
<feature type="compositionally biased region" description="Polar residues" evidence="2">
    <location>
        <begin position="55"/>
        <end position="64"/>
    </location>
</feature>
<comment type="similarity">
    <text evidence="1">Belongs to the SCC3 family.</text>
</comment>
<dbReference type="PANTHER" id="PTHR11199">
    <property type="entry name" value="STROMAL ANTIGEN"/>
    <property type="match status" value="1"/>
</dbReference>
<organism evidence="4 5">
    <name type="scientific">Drosophila albomicans</name>
    <name type="common">Fruit fly</name>
    <dbReference type="NCBI Taxonomy" id="7291"/>
    <lineage>
        <taxon>Eukaryota</taxon>
        <taxon>Metazoa</taxon>
        <taxon>Ecdysozoa</taxon>
        <taxon>Arthropoda</taxon>
        <taxon>Hexapoda</taxon>
        <taxon>Insecta</taxon>
        <taxon>Pterygota</taxon>
        <taxon>Neoptera</taxon>
        <taxon>Endopterygota</taxon>
        <taxon>Diptera</taxon>
        <taxon>Brachycera</taxon>
        <taxon>Muscomorpha</taxon>
        <taxon>Ephydroidea</taxon>
        <taxon>Drosophilidae</taxon>
        <taxon>Drosophila</taxon>
    </lineage>
</organism>
<evidence type="ECO:0000313" key="4">
    <source>
        <dbReference type="Proteomes" id="UP000515160"/>
    </source>
</evidence>
<dbReference type="Pfam" id="PF24571">
    <property type="entry name" value="HEAT_SCC3-SA"/>
    <property type="match status" value="1"/>
</dbReference>
<gene>
    <name evidence="5" type="primary">LOC117571139</name>
</gene>
<accession>A0A6P8WZ25</accession>
<dbReference type="RefSeq" id="XP_034109031.1">
    <property type="nucleotide sequence ID" value="XM_034253140.2"/>
</dbReference>
<dbReference type="InterPro" id="IPR013721">
    <property type="entry name" value="STAG"/>
</dbReference>
<name>A0A6P8WZ25_DROAB</name>
<dbReference type="InterPro" id="IPR016024">
    <property type="entry name" value="ARM-type_fold"/>
</dbReference>
<sequence length="964" mass="110478">MSSNSKETEWNEVEEMELAELLSRSSCDENKENEETLDDDEDDMELCSPQPRNFPYSSPNNPRDNTLLKRVRNKKLKTKHICESWIKLYSSDAKAALIQLLQFVLEASGSQYLLPSNLKFPFDNMDILIMATAHFGNKSHAYPLIMKSADIYVEEICNFVQLLLSMLQTTSIISDKCFLKSFAGFLMVCSDSKVRPFRHTSTLIALKMMTILNSLVTWEQPQLKEIWLQMFANVFLPRSSDVVDDIRYLCIAECGSWLQMYPHCFVDLRHLQHIYDALKDSCPKVCEASLKALLKLFHNPKLQAFCLEQGINHRVTLLGLCLSSESELAQMSVRLLITYYRVVPHILDVSMQHVLEQLIFAAHRGVAQAAAELVALRYKHASSDKERILVLIEVFLEFQQHDHTAYLVDAFYGHINVVLAWQSMVSMLLDDATLSARQSTVLIDILTHAVKQAVTGEIPVGRYTCELVRQPHPYAKDQAGTIILPHLATLLHKYRNCSQDLRNLFELPQYMTLGHSQLTDMLEQFKDLLFEQEQLLVLQMGAKTLERLNEQQLVPCDFLETLLNNVVTNYKIAANAWLAYISESSTKRLLMTLRLLSAFYACFDLDKWQLSDNLLAILQQASANSSVASPPTEALTHYLSIVYVALSWDLKRVQDLANQNKDVADECYTLSNRLKKFFSINFAIIKAESLFTDVACDAFVYLCDLFVLFADHLRKSSNGSIQALEYKSKRTDHEQLETFLERYVFDGTVEGSVAELLEPHQFDVLQSKRRVLVSYLKLVFHNVMPMMRACVVYQYYEQYHPVFGDIMRATMERSLSMNPTNFGMTVMHTCLLVYRRIRTNYPNAFQAAASPDFNKLLKLAKLLAELFYIKPLEVRSGVAILHRAGIRFAVEITPDDPSAAPKDLLYLSVVQQFVPQLLDQDIRDVLESMKFIEQAPLPSRSDEWQPLFSYRNSLEISLRVGSRR</sequence>
<dbReference type="InterPro" id="IPR020839">
    <property type="entry name" value="SCD"/>
</dbReference>
<protein>
    <submittedName>
        <fullName evidence="5">Cohesin subunit SA-2</fullName>
    </submittedName>
</protein>
<dbReference type="GO" id="GO:0003682">
    <property type="term" value="F:chromatin binding"/>
    <property type="evidence" value="ECO:0007669"/>
    <property type="project" value="TreeGrafter"/>
</dbReference>
<dbReference type="GO" id="GO:0000785">
    <property type="term" value="C:chromatin"/>
    <property type="evidence" value="ECO:0007669"/>
    <property type="project" value="TreeGrafter"/>
</dbReference>
<dbReference type="OrthoDB" id="498590at2759"/>
<keyword evidence="4" id="KW-1185">Reference proteome</keyword>
<feature type="compositionally biased region" description="Acidic residues" evidence="2">
    <location>
        <begin position="35"/>
        <end position="45"/>
    </location>
</feature>
<dbReference type="PANTHER" id="PTHR11199:SF0">
    <property type="entry name" value="LD34181P-RELATED"/>
    <property type="match status" value="1"/>
</dbReference>
<dbReference type="Pfam" id="PF08514">
    <property type="entry name" value="STAG"/>
    <property type="match status" value="1"/>
</dbReference>
<dbReference type="Proteomes" id="UP000515160">
    <property type="component" value="Chromosome 3"/>
</dbReference>
<dbReference type="AlphaFoldDB" id="A0A6P8WZ25"/>
<dbReference type="GeneID" id="117571139"/>
<dbReference type="PROSITE" id="PS51425">
    <property type="entry name" value="SCD"/>
    <property type="match status" value="1"/>
</dbReference>
<dbReference type="GO" id="GO:0005634">
    <property type="term" value="C:nucleus"/>
    <property type="evidence" value="ECO:0007669"/>
    <property type="project" value="TreeGrafter"/>
</dbReference>